<feature type="domain" description="Chromo" evidence="2">
    <location>
        <begin position="157"/>
        <end position="217"/>
    </location>
</feature>
<gene>
    <name evidence="4" type="ORF">FUG_LOCUS211529</name>
    <name evidence="3" type="ORF">MDCFG202_LOCUS50981</name>
</gene>
<feature type="region of interest" description="Disordered" evidence="1">
    <location>
        <begin position="1"/>
        <end position="22"/>
    </location>
</feature>
<dbReference type="InterPro" id="IPR000953">
    <property type="entry name" value="Chromo/chromo_shadow_dom"/>
</dbReference>
<sequence length="217" mass="24475">MLRTSDFDQTYDWSRPTSAPEYDTTTCLEDTSTDAHYFFHQWLPPLSDAFPSQQILAQQTTAEPDAHILPVARLVGNHDDDNDDASFISYSSQCNDKITFITSIVKHEINTTTCTVELNTIWSNGKCSWASELDVQKSMPDIESLGGRDKATGLDSYHIFAIIGENHSNPNRATKLLCQWVGFPNEHGSLTWEPKVKVRKVAPGAYAEWYNKRNEAL</sequence>
<reference evidence="4" key="1">
    <citation type="submission" date="2019-04" db="EMBL/GenBank/DDBJ databases">
        <authorList>
            <person name="Melise S."/>
            <person name="Noan J."/>
            <person name="Okalmin O."/>
        </authorList>
    </citation>
    <scope>NUCLEOTIDE SEQUENCE</scope>
    <source>
        <strain evidence="4">FN9</strain>
    </source>
</reference>
<dbReference type="EMBL" id="CAAKMV010000124">
    <property type="protein sequence ID" value="VIO56384.1"/>
    <property type="molecule type" value="Genomic_DNA"/>
</dbReference>
<feature type="compositionally biased region" description="Polar residues" evidence="1">
    <location>
        <begin position="7"/>
        <end position="22"/>
    </location>
</feature>
<accession>A0A4E9DVB7</accession>
<evidence type="ECO:0000259" key="2">
    <source>
        <dbReference type="PROSITE" id="PS50013"/>
    </source>
</evidence>
<dbReference type="AlphaFoldDB" id="A0A4E9DVB7"/>
<reference evidence="3" key="2">
    <citation type="submission" date="2021-03" db="EMBL/GenBank/DDBJ databases">
        <authorList>
            <person name="Alouane T."/>
            <person name="Langin T."/>
            <person name="Bonhomme L."/>
        </authorList>
    </citation>
    <scope>NUCLEOTIDE SEQUENCE</scope>
    <source>
        <strain evidence="3">MDC_Fg202</strain>
    </source>
</reference>
<dbReference type="EMBL" id="CAJPIJ010000076">
    <property type="protein sequence ID" value="CAG1968077.1"/>
    <property type="molecule type" value="Genomic_DNA"/>
</dbReference>
<dbReference type="Proteomes" id="UP000746612">
    <property type="component" value="Unassembled WGS sequence"/>
</dbReference>
<dbReference type="Gene3D" id="2.40.50.40">
    <property type="match status" value="1"/>
</dbReference>
<organism evidence="4">
    <name type="scientific">Gibberella zeae</name>
    <name type="common">Wheat head blight fungus</name>
    <name type="synonym">Fusarium graminearum</name>
    <dbReference type="NCBI Taxonomy" id="5518"/>
    <lineage>
        <taxon>Eukaryota</taxon>
        <taxon>Fungi</taxon>
        <taxon>Dikarya</taxon>
        <taxon>Ascomycota</taxon>
        <taxon>Pezizomycotina</taxon>
        <taxon>Sordariomycetes</taxon>
        <taxon>Hypocreomycetidae</taxon>
        <taxon>Hypocreales</taxon>
        <taxon>Nectriaceae</taxon>
        <taxon>Fusarium</taxon>
    </lineage>
</organism>
<proteinExistence type="predicted"/>
<protein>
    <recommendedName>
        <fullName evidence="2">Chromo domain-containing protein</fullName>
    </recommendedName>
</protein>
<evidence type="ECO:0000313" key="4">
    <source>
        <dbReference type="EMBL" id="VIO56384.1"/>
    </source>
</evidence>
<evidence type="ECO:0000256" key="1">
    <source>
        <dbReference type="SAM" id="MobiDB-lite"/>
    </source>
</evidence>
<evidence type="ECO:0000313" key="3">
    <source>
        <dbReference type="EMBL" id="CAG1968077.1"/>
    </source>
</evidence>
<dbReference type="PROSITE" id="PS50013">
    <property type="entry name" value="CHROMO_2"/>
    <property type="match status" value="1"/>
</dbReference>
<name>A0A4E9DVB7_GIBZA</name>